<dbReference type="EMBL" id="KB008053">
    <property type="protein sequence ID" value="ELR14424.1"/>
    <property type="molecule type" value="Genomic_DNA"/>
</dbReference>
<name>L8GNM8_ACACF</name>
<dbReference type="Pfam" id="PF08240">
    <property type="entry name" value="ADH_N"/>
    <property type="match status" value="1"/>
</dbReference>
<feature type="domain" description="Enoyl reductase (ER)" evidence="2">
    <location>
        <begin position="10"/>
        <end position="266"/>
    </location>
</feature>
<protein>
    <submittedName>
        <fullName evidence="3">Alcohol dehydrogenase GroESlike domain containing protein</fullName>
    </submittedName>
</protein>
<proteinExistence type="predicted"/>
<organism evidence="3 4">
    <name type="scientific">Acanthamoeba castellanii (strain ATCC 30010 / Neff)</name>
    <dbReference type="NCBI Taxonomy" id="1257118"/>
    <lineage>
        <taxon>Eukaryota</taxon>
        <taxon>Amoebozoa</taxon>
        <taxon>Discosea</taxon>
        <taxon>Longamoebia</taxon>
        <taxon>Centramoebida</taxon>
        <taxon>Acanthamoebidae</taxon>
        <taxon>Acanthamoeba</taxon>
    </lineage>
</organism>
<accession>L8GNM8</accession>
<dbReference type="InterPro" id="IPR011032">
    <property type="entry name" value="GroES-like_sf"/>
</dbReference>
<dbReference type="KEGG" id="acan:ACA1_381110"/>
<gene>
    <name evidence="3" type="ORF">ACA1_381110</name>
</gene>
<feature type="compositionally biased region" description="Low complexity" evidence="1">
    <location>
        <begin position="270"/>
        <end position="281"/>
    </location>
</feature>
<keyword evidence="4" id="KW-1185">Reference proteome</keyword>
<dbReference type="SUPFAM" id="SSF51735">
    <property type="entry name" value="NAD(P)-binding Rossmann-fold domains"/>
    <property type="match status" value="1"/>
</dbReference>
<evidence type="ECO:0000313" key="4">
    <source>
        <dbReference type="Proteomes" id="UP000011083"/>
    </source>
</evidence>
<dbReference type="Gene3D" id="3.90.180.10">
    <property type="entry name" value="Medium-chain alcohol dehydrogenases, catalytic domain"/>
    <property type="match status" value="2"/>
</dbReference>
<dbReference type="OrthoDB" id="3941538at2759"/>
<dbReference type="Proteomes" id="UP000011083">
    <property type="component" value="Unassembled WGS sequence"/>
</dbReference>
<sequence>MRSVTLTEFGTEEGFSFMKNCARPEVADDEVLVRVKASAVAPIDGAVRRGDFAQFVRLPAVPGYAVSGVVEKLGMEVDRFKVGDEVIAYKPLEINHEEAVACLLGGIWSYTALHYHFKLSPGETVLVLNGETRFDQVIAAASSVEELNFLNDLRVTLDRVIDLTTESLVDAVMEETGGQGVDFLLETIPLTEHLSTTTAAEKEKREREMSPIISEMVSSEARGRAAYPSRRDLIHVLSDLMEKVSKEEIVPKVTKSFILEKIREAHARWTPTTSAPSSSSTDAVSCGTEKKKKTHYPR</sequence>
<reference evidence="3 4" key="1">
    <citation type="journal article" date="2013" name="Genome Biol.">
        <title>Genome of Acanthamoeba castellanii highlights extensive lateral gene transfer and early evolution of tyrosine kinase signaling.</title>
        <authorList>
            <person name="Clarke M."/>
            <person name="Lohan A.J."/>
            <person name="Liu B."/>
            <person name="Lagkouvardos I."/>
            <person name="Roy S."/>
            <person name="Zafar N."/>
            <person name="Bertelli C."/>
            <person name="Schilde C."/>
            <person name="Kianianmomeni A."/>
            <person name="Burglin T.R."/>
            <person name="Frech C."/>
            <person name="Turcotte B."/>
            <person name="Kopec K.O."/>
            <person name="Synnott J.M."/>
            <person name="Choo C."/>
            <person name="Paponov I."/>
            <person name="Finkler A."/>
            <person name="Soon Heng Tan C."/>
            <person name="Hutchins A.P."/>
            <person name="Weinmeier T."/>
            <person name="Rattei T."/>
            <person name="Chu J.S."/>
            <person name="Gimenez G."/>
            <person name="Irimia M."/>
            <person name="Rigden D.J."/>
            <person name="Fitzpatrick D.A."/>
            <person name="Lorenzo-Morales J."/>
            <person name="Bateman A."/>
            <person name="Chiu C.H."/>
            <person name="Tang P."/>
            <person name="Hegemann P."/>
            <person name="Fromm H."/>
            <person name="Raoult D."/>
            <person name="Greub G."/>
            <person name="Miranda-Saavedra D."/>
            <person name="Chen N."/>
            <person name="Nash P."/>
            <person name="Ginger M.L."/>
            <person name="Horn M."/>
            <person name="Schaap P."/>
            <person name="Caler L."/>
            <person name="Loftus B."/>
        </authorList>
    </citation>
    <scope>NUCLEOTIDE SEQUENCE [LARGE SCALE GENOMIC DNA]</scope>
    <source>
        <strain evidence="3 4">Neff</strain>
    </source>
</reference>
<dbReference type="InterPro" id="IPR013154">
    <property type="entry name" value="ADH-like_N"/>
</dbReference>
<evidence type="ECO:0000313" key="3">
    <source>
        <dbReference type="EMBL" id="ELR14424.1"/>
    </source>
</evidence>
<dbReference type="InterPro" id="IPR036291">
    <property type="entry name" value="NAD(P)-bd_dom_sf"/>
</dbReference>
<dbReference type="STRING" id="1257118.L8GNM8"/>
<evidence type="ECO:0000256" key="1">
    <source>
        <dbReference type="SAM" id="MobiDB-lite"/>
    </source>
</evidence>
<dbReference type="PANTHER" id="PTHR44461">
    <property type="entry name" value="QUINONE OXIDOREDUCTASE-LIKE PROTEIN 1"/>
    <property type="match status" value="1"/>
</dbReference>
<dbReference type="SMART" id="SM00829">
    <property type="entry name" value="PKS_ER"/>
    <property type="match status" value="1"/>
</dbReference>
<dbReference type="AlphaFoldDB" id="L8GNM8"/>
<feature type="region of interest" description="Disordered" evidence="1">
    <location>
        <begin position="268"/>
        <end position="298"/>
    </location>
</feature>
<dbReference type="InterPro" id="IPR042633">
    <property type="entry name" value="CRYZL1"/>
</dbReference>
<evidence type="ECO:0000259" key="2">
    <source>
        <dbReference type="SMART" id="SM00829"/>
    </source>
</evidence>
<dbReference type="GO" id="GO:0016491">
    <property type="term" value="F:oxidoreductase activity"/>
    <property type="evidence" value="ECO:0007669"/>
    <property type="project" value="InterPro"/>
</dbReference>
<dbReference type="InterPro" id="IPR020843">
    <property type="entry name" value="ER"/>
</dbReference>
<dbReference type="SUPFAM" id="SSF50129">
    <property type="entry name" value="GroES-like"/>
    <property type="match status" value="1"/>
</dbReference>
<dbReference type="GeneID" id="14915005"/>
<dbReference type="Gene3D" id="3.40.50.720">
    <property type="entry name" value="NAD(P)-binding Rossmann-like Domain"/>
    <property type="match status" value="1"/>
</dbReference>
<dbReference type="VEuPathDB" id="AmoebaDB:ACA1_381110"/>
<dbReference type="RefSeq" id="XP_004336437.1">
    <property type="nucleotide sequence ID" value="XM_004336389.1"/>
</dbReference>
<dbReference type="PANTHER" id="PTHR44461:SF1">
    <property type="entry name" value="QUINONE OXIDOREDUCTASE-LIKE PROTEIN 1"/>
    <property type="match status" value="1"/>
</dbReference>